<evidence type="ECO:0000256" key="2">
    <source>
        <dbReference type="ARBA" id="ARBA00023125"/>
    </source>
</evidence>
<dbReference type="PANTHER" id="PTHR43537:SF5">
    <property type="entry name" value="UXU OPERON TRANSCRIPTIONAL REGULATOR"/>
    <property type="match status" value="1"/>
</dbReference>
<reference evidence="7" key="1">
    <citation type="submission" date="2010-03" db="EMBL/GenBank/DDBJ databases">
        <title>Complete sequence of Mobiluncus curtisii ATCC 43063.</title>
        <authorList>
            <person name="Muzny D."/>
            <person name="Qin X."/>
            <person name="Deng J."/>
            <person name="Jiang H."/>
            <person name="Liu Y."/>
            <person name="Qu J."/>
            <person name="Song X.-Z."/>
            <person name="Zhang L."/>
            <person name="Thornton R."/>
            <person name="Coyle M."/>
            <person name="Francisco L."/>
            <person name="Jackson L."/>
            <person name="Javaid M."/>
            <person name="Korchina V."/>
            <person name="Kovar C."/>
            <person name="Mata R."/>
            <person name="Mathew T."/>
            <person name="Ngo R."/>
            <person name="Nguyen L."/>
            <person name="Nguyen N."/>
            <person name="Okwuonu G."/>
            <person name="Ongeri F."/>
            <person name="Pham C."/>
            <person name="Simmons D."/>
            <person name="Wilczek-Boney K."/>
            <person name="Hale W."/>
            <person name="Jakkamsetti A."/>
            <person name="Pham P."/>
            <person name="Ruth R."/>
            <person name="San Lucas F."/>
            <person name="Warren J."/>
            <person name="Zhang J."/>
            <person name="Zhao Z."/>
            <person name="Zhou C."/>
            <person name="Zhu D."/>
            <person name="Lee S."/>
            <person name="Bess C."/>
            <person name="Blankenburg K."/>
            <person name="Forbes L."/>
            <person name="Fu Q."/>
            <person name="Gubbala S."/>
            <person name="Hirani K."/>
            <person name="Jayaseelan J.C."/>
            <person name="Lara F."/>
            <person name="Munidasa M."/>
            <person name="Palculict T."/>
            <person name="Patil S."/>
            <person name="Pu L.-L."/>
            <person name="Saada N."/>
            <person name="Tang L."/>
            <person name="Weissenberger G."/>
            <person name="Zhu Y."/>
            <person name="Hemphill L."/>
            <person name="Shang Y."/>
            <person name="Youmans B."/>
            <person name="Ayvaz T."/>
            <person name="Ross M."/>
            <person name="Santibanez J."/>
            <person name="Aqrawi P."/>
            <person name="Gross S."/>
            <person name="Joshi V."/>
            <person name="Fowler G."/>
            <person name="Nazareth L."/>
            <person name="Reid J."/>
            <person name="Worley K."/>
            <person name="Petrosino J."/>
            <person name="Highlander S."/>
            <person name="Gibbs R."/>
            <person name="Gibbs R."/>
        </authorList>
    </citation>
    <scope>NUCLEOTIDE SEQUENCE [LARGE SCALE GENOMIC DNA]</scope>
    <source>
        <strain evidence="7">ATCC 43553</strain>
    </source>
</reference>
<dbReference type="EMBL" id="ADMS01000006">
    <property type="protein sequence ID" value="EFF78536.1"/>
    <property type="molecule type" value="Genomic_DNA"/>
</dbReference>
<feature type="region of interest" description="Disordered" evidence="4">
    <location>
        <begin position="1"/>
        <end position="30"/>
    </location>
</feature>
<dbReference type="Gene3D" id="1.10.10.10">
    <property type="entry name" value="Winged helix-like DNA-binding domain superfamily/Winged helix DNA-binding domain"/>
    <property type="match status" value="1"/>
</dbReference>
<keyword evidence="1" id="KW-0805">Transcription regulation</keyword>
<dbReference type="eggNOG" id="COG2186">
    <property type="taxonomic scope" value="Bacteria"/>
</dbReference>
<keyword evidence="2" id="KW-0238">DNA-binding</keyword>
<sequence>MRDAAITHSRIPMSTNQDQDPPRNPPKSSLSAALGDALAEQIRQGVLAPGDRLPTEKQLTETYSVSRAVVREALARLKSEGLITSQQGSGVFVDPNFQRNAFRIAAPTPGDTEDLEHILELMLSIEVTAARYAAQRRTEPDLKKMRQALVGMEYALINDKLGDEEDYQFHQAIVQATHNPHLVSLNDYLEANVRRVIRSARNNTARRYAERMAAVQSEHQAIFVAIEASDPDAAGRAAEQHLRNAADRLRLFQAERPAPV</sequence>
<comment type="caution">
    <text evidence="6">The sequence shown here is derived from an EMBL/GenBank/DDBJ whole genome shotgun (WGS) entry which is preliminary data.</text>
</comment>
<dbReference type="GO" id="GO:0003677">
    <property type="term" value="F:DNA binding"/>
    <property type="evidence" value="ECO:0007669"/>
    <property type="project" value="UniProtKB-KW"/>
</dbReference>
<proteinExistence type="predicted"/>
<dbReference type="Pfam" id="PF00392">
    <property type="entry name" value="GntR"/>
    <property type="match status" value="1"/>
</dbReference>
<evidence type="ECO:0000256" key="3">
    <source>
        <dbReference type="ARBA" id="ARBA00023163"/>
    </source>
</evidence>
<evidence type="ECO:0000313" key="7">
    <source>
        <dbReference type="Proteomes" id="UP000004510"/>
    </source>
</evidence>
<evidence type="ECO:0000256" key="1">
    <source>
        <dbReference type="ARBA" id="ARBA00023015"/>
    </source>
</evidence>
<accession>D4X3T8</accession>
<name>D4X3T8_9BURK</name>
<protein>
    <submittedName>
        <fullName evidence="6">FCD domain protein</fullName>
    </submittedName>
</protein>
<dbReference type="SMART" id="SM00345">
    <property type="entry name" value="HTH_GNTR"/>
    <property type="match status" value="1"/>
</dbReference>
<dbReference type="PANTHER" id="PTHR43537">
    <property type="entry name" value="TRANSCRIPTIONAL REGULATOR, GNTR FAMILY"/>
    <property type="match status" value="1"/>
</dbReference>
<dbReference type="PROSITE" id="PS50949">
    <property type="entry name" value="HTH_GNTR"/>
    <property type="match status" value="1"/>
</dbReference>
<dbReference type="Proteomes" id="UP000004510">
    <property type="component" value="Unassembled WGS sequence"/>
</dbReference>
<dbReference type="InterPro" id="IPR036388">
    <property type="entry name" value="WH-like_DNA-bd_sf"/>
</dbReference>
<gene>
    <name evidence="6" type="ORF">HMPREF0004_0135</name>
</gene>
<feature type="domain" description="HTH gntR-type" evidence="5">
    <location>
        <begin position="28"/>
        <end position="96"/>
    </location>
</feature>
<dbReference type="SMART" id="SM00895">
    <property type="entry name" value="FCD"/>
    <property type="match status" value="1"/>
</dbReference>
<keyword evidence="3" id="KW-0804">Transcription</keyword>
<dbReference type="HOGENOM" id="CLU_017584_9_1_4"/>
<evidence type="ECO:0000259" key="5">
    <source>
        <dbReference type="PROSITE" id="PS50949"/>
    </source>
</evidence>
<dbReference type="SUPFAM" id="SSF48008">
    <property type="entry name" value="GntR ligand-binding domain-like"/>
    <property type="match status" value="1"/>
</dbReference>
<dbReference type="InterPro" id="IPR000524">
    <property type="entry name" value="Tscrpt_reg_HTH_GntR"/>
</dbReference>
<evidence type="ECO:0000313" key="6">
    <source>
        <dbReference type="EMBL" id="EFF78536.1"/>
    </source>
</evidence>
<dbReference type="SUPFAM" id="SSF46785">
    <property type="entry name" value="Winged helix' DNA-binding domain"/>
    <property type="match status" value="1"/>
</dbReference>
<evidence type="ECO:0000256" key="4">
    <source>
        <dbReference type="SAM" id="MobiDB-lite"/>
    </source>
</evidence>
<dbReference type="GO" id="GO:0003700">
    <property type="term" value="F:DNA-binding transcription factor activity"/>
    <property type="evidence" value="ECO:0007669"/>
    <property type="project" value="InterPro"/>
</dbReference>
<dbReference type="InterPro" id="IPR036390">
    <property type="entry name" value="WH_DNA-bd_sf"/>
</dbReference>
<dbReference type="InterPro" id="IPR008920">
    <property type="entry name" value="TF_FadR/GntR_C"/>
</dbReference>
<dbReference type="Gene3D" id="1.20.120.530">
    <property type="entry name" value="GntR ligand-binding domain-like"/>
    <property type="match status" value="1"/>
</dbReference>
<dbReference type="Pfam" id="PF07729">
    <property type="entry name" value="FCD"/>
    <property type="match status" value="1"/>
</dbReference>
<dbReference type="AlphaFoldDB" id="D4X3T8"/>
<organism evidence="6 7">
    <name type="scientific">Achromobacter piechaudii ATCC 43553</name>
    <dbReference type="NCBI Taxonomy" id="742159"/>
    <lineage>
        <taxon>Bacteria</taxon>
        <taxon>Pseudomonadati</taxon>
        <taxon>Pseudomonadota</taxon>
        <taxon>Betaproteobacteria</taxon>
        <taxon>Burkholderiales</taxon>
        <taxon>Alcaligenaceae</taxon>
        <taxon>Achromobacter</taxon>
    </lineage>
</organism>
<dbReference type="PATRIC" id="fig|742159.3.peg.3186"/>
<dbReference type="PRINTS" id="PR00035">
    <property type="entry name" value="HTHGNTR"/>
</dbReference>
<dbReference type="InterPro" id="IPR011711">
    <property type="entry name" value="GntR_C"/>
</dbReference>
<dbReference type="CDD" id="cd07377">
    <property type="entry name" value="WHTH_GntR"/>
    <property type="match status" value="1"/>
</dbReference>